<dbReference type="GO" id="GO:0042578">
    <property type="term" value="F:phosphoric ester hydrolase activity"/>
    <property type="evidence" value="ECO:0007669"/>
    <property type="project" value="TreeGrafter"/>
</dbReference>
<dbReference type="PANTHER" id="PTHR36928">
    <property type="entry name" value="PHOSPHATASE YCDX-RELATED"/>
    <property type="match status" value="1"/>
</dbReference>
<dbReference type="CDD" id="cd07437">
    <property type="entry name" value="PHP_HisPPase_Ycdx_like"/>
    <property type="match status" value="1"/>
</dbReference>
<dbReference type="NCBIfam" id="NF006702">
    <property type="entry name" value="PRK09248.1"/>
    <property type="match status" value="1"/>
</dbReference>
<dbReference type="InterPro" id="IPR016195">
    <property type="entry name" value="Pol/histidinol_Pase-like"/>
</dbReference>
<dbReference type="PANTHER" id="PTHR36928:SF1">
    <property type="entry name" value="PHOSPHATASE YCDX-RELATED"/>
    <property type="match status" value="1"/>
</dbReference>
<name>A0A1M4VBT0_9CLOT</name>
<proteinExistence type="predicted"/>
<keyword evidence="3" id="KW-1185">Reference proteome</keyword>
<dbReference type="EMBL" id="FQVG01000011">
    <property type="protein sequence ID" value="SHE66387.1"/>
    <property type="molecule type" value="Genomic_DNA"/>
</dbReference>
<reference evidence="3" key="1">
    <citation type="submission" date="2016-11" db="EMBL/GenBank/DDBJ databases">
        <authorList>
            <person name="Varghese N."/>
            <person name="Submissions S."/>
        </authorList>
    </citation>
    <scope>NUCLEOTIDE SEQUENCE [LARGE SCALE GENOMIC DNA]</scope>
    <source>
        <strain evidence="3">DSM 10124</strain>
    </source>
</reference>
<accession>A0A1M4VBT0</accession>
<dbReference type="Gene3D" id="3.20.20.140">
    <property type="entry name" value="Metal-dependent hydrolases"/>
    <property type="match status" value="1"/>
</dbReference>
<dbReference type="SUPFAM" id="SSF89550">
    <property type="entry name" value="PHP domain-like"/>
    <property type="match status" value="1"/>
</dbReference>
<dbReference type="Proteomes" id="UP000184423">
    <property type="component" value="Unassembled WGS sequence"/>
</dbReference>
<evidence type="ECO:0000313" key="2">
    <source>
        <dbReference type="EMBL" id="SHE66387.1"/>
    </source>
</evidence>
<evidence type="ECO:0000259" key="1">
    <source>
        <dbReference type="SMART" id="SM00481"/>
    </source>
</evidence>
<gene>
    <name evidence="2" type="ORF">SAMN02746091_00858</name>
</gene>
<dbReference type="SMART" id="SM00481">
    <property type="entry name" value="POLIIIAc"/>
    <property type="match status" value="1"/>
</dbReference>
<organism evidence="2 3">
    <name type="scientific">Caloramator proteoclasticus DSM 10124</name>
    <dbReference type="NCBI Taxonomy" id="1121262"/>
    <lineage>
        <taxon>Bacteria</taxon>
        <taxon>Bacillati</taxon>
        <taxon>Bacillota</taxon>
        <taxon>Clostridia</taxon>
        <taxon>Eubacteriales</taxon>
        <taxon>Clostridiaceae</taxon>
        <taxon>Caloramator</taxon>
    </lineage>
</organism>
<sequence>MKILVDTHTHTIASGHAYSTLLENCLEASKKRIKLIALTDHGPAMPGGPHIFYFGNLKAIPSEINGVEVLKGVEANIIDYDGRLDLDEERLSRLDIVVASLHDVCITPGSKKDNTRAIIGAIKSGMVDIIAHPGNPAFEIDKKEVLKAAKDYNVLIEINNSSLGISRPGSYQNCSEIARMAVDMGNLLTLGSDAHICYHIGEFKEALNMLKECGVTEENIISTDVERLKRFLKLRRNK</sequence>
<dbReference type="GO" id="GO:0005829">
    <property type="term" value="C:cytosol"/>
    <property type="evidence" value="ECO:0007669"/>
    <property type="project" value="TreeGrafter"/>
</dbReference>
<protein>
    <submittedName>
        <fullName evidence="2">Putative hydrolase</fullName>
    </submittedName>
</protein>
<dbReference type="Pfam" id="PF02811">
    <property type="entry name" value="PHP"/>
    <property type="match status" value="1"/>
</dbReference>
<evidence type="ECO:0000313" key="3">
    <source>
        <dbReference type="Proteomes" id="UP000184423"/>
    </source>
</evidence>
<dbReference type="AlphaFoldDB" id="A0A1M4VBT0"/>
<keyword evidence="2" id="KW-0378">Hydrolase</keyword>
<dbReference type="InterPro" id="IPR050243">
    <property type="entry name" value="PHP_phosphatase"/>
</dbReference>
<dbReference type="GO" id="GO:0008270">
    <property type="term" value="F:zinc ion binding"/>
    <property type="evidence" value="ECO:0007669"/>
    <property type="project" value="TreeGrafter"/>
</dbReference>
<dbReference type="InterPro" id="IPR004013">
    <property type="entry name" value="PHP_dom"/>
</dbReference>
<feature type="domain" description="Polymerase/histidinol phosphatase N-terminal" evidence="1">
    <location>
        <begin position="5"/>
        <end position="79"/>
    </location>
</feature>
<dbReference type="InterPro" id="IPR003141">
    <property type="entry name" value="Pol/His_phosphatase_N"/>
</dbReference>
<dbReference type="RefSeq" id="WP_073248056.1">
    <property type="nucleotide sequence ID" value="NZ_FQVG01000011.1"/>
</dbReference>